<feature type="signal peptide" evidence="2">
    <location>
        <begin position="1"/>
        <end position="25"/>
    </location>
</feature>
<dbReference type="AlphaFoldDB" id="A0A9D1HE35"/>
<gene>
    <name evidence="3" type="ORF">IAB63_00165</name>
</gene>
<feature type="chain" id="PRO_5038361798" description="Lipoprotein" evidence="2">
    <location>
        <begin position="26"/>
        <end position="303"/>
    </location>
</feature>
<dbReference type="PROSITE" id="PS51257">
    <property type="entry name" value="PROKAR_LIPOPROTEIN"/>
    <property type="match status" value="1"/>
</dbReference>
<reference evidence="3" key="1">
    <citation type="submission" date="2020-10" db="EMBL/GenBank/DDBJ databases">
        <authorList>
            <person name="Gilroy R."/>
        </authorList>
    </citation>
    <scope>NUCLEOTIDE SEQUENCE</scope>
    <source>
        <strain evidence="3">CHK187-14744</strain>
    </source>
</reference>
<comment type="caution">
    <text evidence="3">The sequence shown here is derived from an EMBL/GenBank/DDBJ whole genome shotgun (WGS) entry which is preliminary data.</text>
</comment>
<evidence type="ECO:0000313" key="3">
    <source>
        <dbReference type="EMBL" id="HIU01651.1"/>
    </source>
</evidence>
<accession>A0A9D1HE35</accession>
<dbReference type="Proteomes" id="UP000824164">
    <property type="component" value="Unassembled WGS sequence"/>
</dbReference>
<reference evidence="3" key="2">
    <citation type="journal article" date="2021" name="PeerJ">
        <title>Extensive microbial diversity within the chicken gut microbiome revealed by metagenomics and culture.</title>
        <authorList>
            <person name="Gilroy R."/>
            <person name="Ravi A."/>
            <person name="Getino M."/>
            <person name="Pursley I."/>
            <person name="Horton D.L."/>
            <person name="Alikhan N.F."/>
            <person name="Baker D."/>
            <person name="Gharbi K."/>
            <person name="Hall N."/>
            <person name="Watson M."/>
            <person name="Adriaenssens E.M."/>
            <person name="Foster-Nyarko E."/>
            <person name="Jarju S."/>
            <person name="Secka A."/>
            <person name="Antonio M."/>
            <person name="Oren A."/>
            <person name="Chaudhuri R.R."/>
            <person name="La Ragione R."/>
            <person name="Hildebrand F."/>
            <person name="Pallen M.J."/>
        </authorList>
    </citation>
    <scope>NUCLEOTIDE SEQUENCE</scope>
    <source>
        <strain evidence="3">CHK187-14744</strain>
    </source>
</reference>
<name>A0A9D1HE35_9FIRM</name>
<dbReference type="EMBL" id="DVLT01000001">
    <property type="protein sequence ID" value="HIU01651.1"/>
    <property type="molecule type" value="Genomic_DNA"/>
</dbReference>
<feature type="region of interest" description="Disordered" evidence="1">
    <location>
        <begin position="23"/>
        <end position="65"/>
    </location>
</feature>
<proteinExistence type="predicted"/>
<organism evidence="3 4">
    <name type="scientific">Candidatus Onthocola gallistercoris</name>
    <dbReference type="NCBI Taxonomy" id="2840876"/>
    <lineage>
        <taxon>Bacteria</taxon>
        <taxon>Bacillati</taxon>
        <taxon>Bacillota</taxon>
        <taxon>Bacilli</taxon>
        <taxon>Candidatus Onthocola</taxon>
    </lineage>
</organism>
<evidence type="ECO:0008006" key="5">
    <source>
        <dbReference type="Google" id="ProtNLM"/>
    </source>
</evidence>
<evidence type="ECO:0000256" key="2">
    <source>
        <dbReference type="SAM" id="SignalP"/>
    </source>
</evidence>
<evidence type="ECO:0000256" key="1">
    <source>
        <dbReference type="SAM" id="MobiDB-lite"/>
    </source>
</evidence>
<protein>
    <recommendedName>
        <fullName evidence="5">Lipoprotein</fullName>
    </recommendedName>
</protein>
<sequence length="303" mass="32241">MKKRGVFLAGMLALSLALSGCGNNAADTSKPETSGTESSGQQESAATEDSGQSQSGADAGENNGQNVGSLEDCKLRLIDCHQLEDDGEQLTYLAFALHGPEDIGFHLEGDDPSLADAWLTSNHMASGWRVVTCTELPAGITTEGLSLSVTGYGASGEETILLNDWGEPMSKEELQEVGLYEIEGHLVIVGEGRTATSSGQYGFMVGLGLVGPEYGNPETDFPTLENAAEVFQFYAADGTSLAQSLGQEIDECFMTGSTLKVWFGLPEGTDEDTALEKLIEEDPYMEYTNADGESFQFPLNLSE</sequence>
<evidence type="ECO:0000313" key="4">
    <source>
        <dbReference type="Proteomes" id="UP000824164"/>
    </source>
</evidence>
<keyword evidence="2" id="KW-0732">Signal</keyword>